<evidence type="ECO:0000313" key="1">
    <source>
        <dbReference type="EMBL" id="SJL83421.1"/>
    </source>
</evidence>
<organism evidence="1 2">
    <name type="scientific">Vibrio palustris</name>
    <dbReference type="NCBI Taxonomy" id="1918946"/>
    <lineage>
        <taxon>Bacteria</taxon>
        <taxon>Pseudomonadati</taxon>
        <taxon>Pseudomonadota</taxon>
        <taxon>Gammaproteobacteria</taxon>
        <taxon>Vibrionales</taxon>
        <taxon>Vibrionaceae</taxon>
        <taxon>Vibrio</taxon>
    </lineage>
</organism>
<evidence type="ECO:0000313" key="2">
    <source>
        <dbReference type="Proteomes" id="UP000189475"/>
    </source>
</evidence>
<dbReference type="AlphaFoldDB" id="A0A1R4B3E5"/>
<proteinExistence type="predicted"/>
<reference evidence="1 2" key="1">
    <citation type="submission" date="2017-02" db="EMBL/GenBank/DDBJ databases">
        <authorList>
            <person name="Peterson S.W."/>
        </authorList>
    </citation>
    <scope>NUCLEOTIDE SEQUENCE [LARGE SCALE GENOMIC DNA]</scope>
    <source>
        <strain evidence="1 2">CECT 9027</strain>
    </source>
</reference>
<dbReference type="Proteomes" id="UP000189475">
    <property type="component" value="Unassembled WGS sequence"/>
</dbReference>
<protein>
    <recommendedName>
        <fullName evidence="3">Tetratricopeptide repeat protein</fullName>
    </recommendedName>
</protein>
<accession>A0A1R4B3E5</accession>
<name>A0A1R4B3E5_9VIBR</name>
<dbReference type="EMBL" id="FUFT01000002">
    <property type="protein sequence ID" value="SJL83421.1"/>
    <property type="molecule type" value="Genomic_DNA"/>
</dbReference>
<sequence length="159" mass="18029">MTKPNVEDISRFNRYFAIESNNEFWSLSESDLNEEEKHRLMVTAFSSLYHWKEVGTQENVELANLAVARSLCVNQSPLSVSFAQTAYHYFDKSGADWIQAFTNAVLSHALLIVGEKAQSIELYEKALSIQSDLSEGDKQVFDATFNTMPDPIIMVTTKH</sequence>
<evidence type="ECO:0008006" key="3">
    <source>
        <dbReference type="Google" id="ProtNLM"/>
    </source>
</evidence>
<keyword evidence="2" id="KW-1185">Reference proteome</keyword>
<dbReference type="OrthoDB" id="5893696at2"/>
<gene>
    <name evidence="1" type="ORF">VPAL9027_01387</name>
</gene>
<dbReference type="RefSeq" id="WP_077313516.1">
    <property type="nucleotide sequence ID" value="NZ_AP024887.1"/>
</dbReference>